<dbReference type="Gene3D" id="3.30.300.130">
    <property type="entry name" value="Fe-S cluster assembly (FSCA)"/>
    <property type="match status" value="1"/>
</dbReference>
<protein>
    <recommendedName>
        <fullName evidence="2">MIP18 family-like domain-containing protein</fullName>
    </recommendedName>
</protein>
<dbReference type="InterPro" id="IPR002744">
    <property type="entry name" value="MIP18-like"/>
</dbReference>
<dbReference type="SUPFAM" id="SSF117916">
    <property type="entry name" value="Fe-S cluster assembly (FSCA) domain-like"/>
    <property type="match status" value="1"/>
</dbReference>
<feature type="compositionally biased region" description="Basic and acidic residues" evidence="1">
    <location>
        <begin position="10"/>
        <end position="21"/>
    </location>
</feature>
<organism evidence="3 4">
    <name type="scientific">Thermococcus celer Vu 13 = JCM 8558</name>
    <dbReference type="NCBI Taxonomy" id="1293037"/>
    <lineage>
        <taxon>Archaea</taxon>
        <taxon>Methanobacteriati</taxon>
        <taxon>Methanobacteriota</taxon>
        <taxon>Thermococci</taxon>
        <taxon>Thermococcales</taxon>
        <taxon>Thermococcaceae</taxon>
        <taxon>Thermococcus</taxon>
    </lineage>
</organism>
<reference evidence="3 4" key="1">
    <citation type="submission" date="2016-03" db="EMBL/GenBank/DDBJ databases">
        <title>Complete genome sequence of Thermococcus celer.</title>
        <authorList>
            <person name="Oger P.M."/>
        </authorList>
    </citation>
    <scope>NUCLEOTIDE SEQUENCE [LARGE SCALE GENOMIC DNA]</scope>
    <source>
        <strain evidence="3 4">Vu 13</strain>
    </source>
</reference>
<evidence type="ECO:0000256" key="1">
    <source>
        <dbReference type="SAM" id="MobiDB-lite"/>
    </source>
</evidence>
<sequence>MGLFGFLKKKAPERGPKKELPPEVSRVVETLRNVKDPETGLDIVDEGLVYGLTVNGDEVDVFLLLARSTPECHFCQVLAVNVQRRILEDTVRILKEEGFKRVKIYNELGLLLEEG</sequence>
<dbReference type="OrthoDB" id="371709at2157"/>
<keyword evidence="4" id="KW-1185">Reference proteome</keyword>
<dbReference type="Pfam" id="PF01883">
    <property type="entry name" value="FeS_assembly_P"/>
    <property type="match status" value="1"/>
</dbReference>
<evidence type="ECO:0000313" key="3">
    <source>
        <dbReference type="EMBL" id="ASI98581.1"/>
    </source>
</evidence>
<dbReference type="GeneID" id="33323660"/>
<name>A0A218P0X2_THECE</name>
<feature type="domain" description="MIP18 family-like" evidence="2">
    <location>
        <begin position="26"/>
        <end position="83"/>
    </location>
</feature>
<dbReference type="AlphaFoldDB" id="A0A218P0X2"/>
<dbReference type="Proteomes" id="UP000197156">
    <property type="component" value="Chromosome"/>
</dbReference>
<accession>A0A218P0X2</accession>
<dbReference type="EMBL" id="CP014854">
    <property type="protein sequence ID" value="ASI98581.1"/>
    <property type="molecule type" value="Genomic_DNA"/>
</dbReference>
<dbReference type="RefSeq" id="WP_088862540.1">
    <property type="nucleotide sequence ID" value="NZ_CP014854.1"/>
</dbReference>
<dbReference type="KEGG" id="tce:A3L02_02850"/>
<evidence type="ECO:0000259" key="2">
    <source>
        <dbReference type="Pfam" id="PF01883"/>
    </source>
</evidence>
<dbReference type="InterPro" id="IPR034904">
    <property type="entry name" value="FSCA_dom_sf"/>
</dbReference>
<proteinExistence type="predicted"/>
<feature type="region of interest" description="Disordered" evidence="1">
    <location>
        <begin position="1"/>
        <end position="22"/>
    </location>
</feature>
<evidence type="ECO:0000313" key="4">
    <source>
        <dbReference type="Proteomes" id="UP000197156"/>
    </source>
</evidence>
<gene>
    <name evidence="3" type="ORF">A3L02_02850</name>
</gene>